<dbReference type="InterPro" id="IPR050351">
    <property type="entry name" value="BphY/WalK/GraS-like"/>
</dbReference>
<evidence type="ECO:0000313" key="21">
    <source>
        <dbReference type="Proteomes" id="UP000075653"/>
    </source>
</evidence>
<dbReference type="PATRIC" id="fig|1789004.3.peg.34"/>
<dbReference type="InterPro" id="IPR036890">
    <property type="entry name" value="HATPase_C_sf"/>
</dbReference>
<dbReference type="FunFam" id="1.10.287.130:FF:000008">
    <property type="entry name" value="Two-component sensor histidine kinase"/>
    <property type="match status" value="1"/>
</dbReference>
<keyword evidence="5" id="KW-0813">Transport</keyword>
<dbReference type="Gene3D" id="3.30.565.10">
    <property type="entry name" value="Histidine kinase-like ATPase, C-terminal domain"/>
    <property type="match status" value="1"/>
</dbReference>
<keyword evidence="9 20" id="KW-0808">Transferase</keyword>
<comment type="caution">
    <text evidence="20">The sequence shown here is derived from an EMBL/GenBank/DDBJ whole genome shotgun (WGS) entry which is preliminary data.</text>
</comment>
<dbReference type="InterPro" id="IPR035965">
    <property type="entry name" value="PAS-like_dom_sf"/>
</dbReference>
<evidence type="ECO:0000256" key="18">
    <source>
        <dbReference type="SAM" id="Phobius"/>
    </source>
</evidence>
<dbReference type="GO" id="GO:0005524">
    <property type="term" value="F:ATP binding"/>
    <property type="evidence" value="ECO:0007669"/>
    <property type="project" value="UniProtKB-KW"/>
</dbReference>
<evidence type="ECO:0000259" key="19">
    <source>
        <dbReference type="PROSITE" id="PS50109"/>
    </source>
</evidence>
<dbReference type="PANTHER" id="PTHR45453:SF1">
    <property type="entry name" value="PHOSPHATE REGULON SENSOR PROTEIN PHOR"/>
    <property type="match status" value="1"/>
</dbReference>
<evidence type="ECO:0000256" key="6">
    <source>
        <dbReference type="ARBA" id="ARBA00022475"/>
    </source>
</evidence>
<dbReference type="SMART" id="SM00388">
    <property type="entry name" value="HisKA"/>
    <property type="match status" value="1"/>
</dbReference>
<dbReference type="InterPro" id="IPR005467">
    <property type="entry name" value="His_kinase_dom"/>
</dbReference>
<dbReference type="SMART" id="SM00387">
    <property type="entry name" value="HATPase_c"/>
    <property type="match status" value="1"/>
</dbReference>
<dbReference type="SMART" id="SM00091">
    <property type="entry name" value="PAS"/>
    <property type="match status" value="1"/>
</dbReference>
<dbReference type="PROSITE" id="PS50109">
    <property type="entry name" value="HIS_KIN"/>
    <property type="match status" value="1"/>
</dbReference>
<dbReference type="Proteomes" id="UP000075653">
    <property type="component" value="Unassembled WGS sequence"/>
</dbReference>
<keyword evidence="8" id="KW-0592">Phosphate transport</keyword>
<keyword evidence="7" id="KW-0597">Phosphoprotein</keyword>
<sequence length="439" mass="49765">MRSFVKYVLGVLVTVLVLCAGITALWGWAWGLGLLALFMAAVAARDAWKLQTLHHWLQEQQLSPGYQPGRTWEQVFGRLHSLEKRIDENQIRRKEAIERFQQVLTLLPSGIVILDQTHRILWCNPAAEAHLQIYLEQDRGQSLSYLIRQTEFQNFLDQKPAPDQRCILHRRAQQDLSLALQLIPYSIDERMLVTQDITQWERDEKVRRDFVANVSHELRTPLTVVGGFIETLQDSDPLPPATQERIFQIMETQTDRMRRLVEELLSLSRLESQTGVAPLTPIPLSALLTPMLLTAHQLSQGQHTIDTQGDFDHRILLGIESELSSAFGNLVANAVRYTPPGGQITLSWREEGEEGIFTVQDTGIGIAAEHIPRLTERFYRVDQARSRDTGGTGLGLSIVKQIALHHDLTLIVDSQPDKGSTFALRFPAHRLGLPENERP</sequence>
<gene>
    <name evidence="20" type="primary">phoR</name>
    <name evidence="20" type="ORF">FEMY_00340</name>
</gene>
<evidence type="ECO:0000256" key="10">
    <source>
        <dbReference type="ARBA" id="ARBA00022692"/>
    </source>
</evidence>
<keyword evidence="16 18" id="KW-0472">Membrane</keyword>
<dbReference type="Pfam" id="PF11808">
    <property type="entry name" value="PhoR"/>
    <property type="match status" value="1"/>
</dbReference>
<evidence type="ECO:0000256" key="8">
    <source>
        <dbReference type="ARBA" id="ARBA00022592"/>
    </source>
</evidence>
<keyword evidence="11" id="KW-0547">Nucleotide-binding</keyword>
<protein>
    <recommendedName>
        <fullName evidence="4">Phosphate regulon sensor protein PhoR</fullName>
        <ecNumber evidence="3">2.7.13.3</ecNumber>
    </recommendedName>
</protein>
<dbReference type="Gene3D" id="3.30.450.20">
    <property type="entry name" value="PAS domain"/>
    <property type="match status" value="1"/>
</dbReference>
<dbReference type="InterPro" id="IPR000014">
    <property type="entry name" value="PAS"/>
</dbReference>
<comment type="function">
    <text evidence="17">Member of the two-component regulatory system PhoR/PhoB involved in the phosphate regulon genes expression. PhoR may function as a membrane-associated protein kinase that phosphorylates PhoB in response to environmental signals.</text>
</comment>
<dbReference type="Pfam" id="PF00512">
    <property type="entry name" value="HisKA"/>
    <property type="match status" value="1"/>
</dbReference>
<dbReference type="GO" id="GO:0005886">
    <property type="term" value="C:plasma membrane"/>
    <property type="evidence" value="ECO:0007669"/>
    <property type="project" value="UniProtKB-SubCell"/>
</dbReference>
<dbReference type="GO" id="GO:0004721">
    <property type="term" value="F:phosphoprotein phosphatase activity"/>
    <property type="evidence" value="ECO:0007669"/>
    <property type="project" value="InterPro"/>
</dbReference>
<comment type="catalytic activity">
    <reaction evidence="1">
        <text>ATP + protein L-histidine = ADP + protein N-phospho-L-histidine.</text>
        <dbReference type="EC" id="2.7.13.3"/>
    </reaction>
</comment>
<dbReference type="InterPro" id="IPR003594">
    <property type="entry name" value="HATPase_dom"/>
</dbReference>
<proteinExistence type="predicted"/>
<keyword evidence="21" id="KW-1185">Reference proteome</keyword>
<dbReference type="EMBL" id="LRRD01000001">
    <property type="protein sequence ID" value="KXW59388.1"/>
    <property type="molecule type" value="Genomic_DNA"/>
</dbReference>
<keyword evidence="12" id="KW-0418">Kinase</keyword>
<feature type="domain" description="Histidine kinase" evidence="19">
    <location>
        <begin position="213"/>
        <end position="430"/>
    </location>
</feature>
<evidence type="ECO:0000256" key="3">
    <source>
        <dbReference type="ARBA" id="ARBA00012438"/>
    </source>
</evidence>
<dbReference type="InterPro" id="IPR036097">
    <property type="entry name" value="HisK_dim/P_sf"/>
</dbReference>
<dbReference type="Gene3D" id="1.10.287.130">
    <property type="match status" value="1"/>
</dbReference>
<dbReference type="PRINTS" id="PR00344">
    <property type="entry name" value="BCTRLSENSOR"/>
</dbReference>
<evidence type="ECO:0000256" key="16">
    <source>
        <dbReference type="ARBA" id="ARBA00023136"/>
    </source>
</evidence>
<dbReference type="GO" id="GO:0016036">
    <property type="term" value="P:cellular response to phosphate starvation"/>
    <property type="evidence" value="ECO:0007669"/>
    <property type="project" value="TreeGrafter"/>
</dbReference>
<evidence type="ECO:0000256" key="5">
    <source>
        <dbReference type="ARBA" id="ARBA00022448"/>
    </source>
</evidence>
<feature type="transmembrane region" description="Helical" evidence="18">
    <location>
        <begin position="7"/>
        <end position="26"/>
    </location>
</feature>
<evidence type="ECO:0000313" key="20">
    <source>
        <dbReference type="EMBL" id="KXW59388.1"/>
    </source>
</evidence>
<keyword evidence="15" id="KW-0902">Two-component regulatory system</keyword>
<keyword evidence="10 18" id="KW-0812">Transmembrane</keyword>
<evidence type="ECO:0000256" key="1">
    <source>
        <dbReference type="ARBA" id="ARBA00000085"/>
    </source>
</evidence>
<dbReference type="InterPro" id="IPR003661">
    <property type="entry name" value="HisK_dim/P_dom"/>
</dbReference>
<accession>A0A149W1R7</accession>
<comment type="subcellular location">
    <subcellularLocation>
        <location evidence="2">Cell inner membrane</location>
        <topology evidence="2">Multi-pass membrane protein</topology>
    </subcellularLocation>
</comment>
<dbReference type="GO" id="GO:0006817">
    <property type="term" value="P:phosphate ion transport"/>
    <property type="evidence" value="ECO:0007669"/>
    <property type="project" value="UniProtKB-KW"/>
</dbReference>
<evidence type="ECO:0000256" key="4">
    <source>
        <dbReference type="ARBA" id="ARBA00019665"/>
    </source>
</evidence>
<evidence type="ECO:0000256" key="13">
    <source>
        <dbReference type="ARBA" id="ARBA00022840"/>
    </source>
</evidence>
<dbReference type="PANTHER" id="PTHR45453">
    <property type="entry name" value="PHOSPHATE REGULON SENSOR PROTEIN PHOR"/>
    <property type="match status" value="1"/>
</dbReference>
<keyword evidence="6" id="KW-1003">Cell membrane</keyword>
<dbReference type="SUPFAM" id="SSF55874">
    <property type="entry name" value="ATPase domain of HSP90 chaperone/DNA topoisomerase II/histidine kinase"/>
    <property type="match status" value="1"/>
</dbReference>
<reference evidence="20 21" key="1">
    <citation type="submission" date="2016-01" db="EMBL/GenBank/DDBJ databases">
        <title>Genome sequence of the acidophilic iron oxidising Ferrovum strain Z-31.</title>
        <authorList>
            <person name="Poehlein A."/>
            <person name="Ullrich S.R."/>
            <person name="Schloemann M."/>
            <person name="Muehling M."/>
            <person name="Daniel R."/>
        </authorList>
    </citation>
    <scope>NUCLEOTIDE SEQUENCE [LARGE SCALE GENOMIC DNA]</scope>
    <source>
        <strain evidence="20 21">Z-31</strain>
    </source>
</reference>
<dbReference type="NCBIfam" id="TIGR02966">
    <property type="entry name" value="phoR_proteo"/>
    <property type="match status" value="1"/>
</dbReference>
<evidence type="ECO:0000256" key="12">
    <source>
        <dbReference type="ARBA" id="ARBA00022777"/>
    </source>
</evidence>
<dbReference type="GO" id="GO:0000155">
    <property type="term" value="F:phosphorelay sensor kinase activity"/>
    <property type="evidence" value="ECO:0007669"/>
    <property type="project" value="InterPro"/>
</dbReference>
<evidence type="ECO:0000256" key="2">
    <source>
        <dbReference type="ARBA" id="ARBA00004429"/>
    </source>
</evidence>
<dbReference type="SUPFAM" id="SSF47384">
    <property type="entry name" value="Homodimeric domain of signal transducing histidine kinase"/>
    <property type="match status" value="1"/>
</dbReference>
<dbReference type="CDD" id="cd00130">
    <property type="entry name" value="PAS"/>
    <property type="match status" value="1"/>
</dbReference>
<dbReference type="InterPro" id="IPR004358">
    <property type="entry name" value="Sig_transdc_His_kin-like_C"/>
</dbReference>
<keyword evidence="13" id="KW-0067">ATP-binding</keyword>
<evidence type="ECO:0000256" key="9">
    <source>
        <dbReference type="ARBA" id="ARBA00022679"/>
    </source>
</evidence>
<dbReference type="SUPFAM" id="SSF55785">
    <property type="entry name" value="PYP-like sensor domain (PAS domain)"/>
    <property type="match status" value="1"/>
</dbReference>
<evidence type="ECO:0000256" key="17">
    <source>
        <dbReference type="ARBA" id="ARBA00025207"/>
    </source>
</evidence>
<evidence type="ECO:0000256" key="15">
    <source>
        <dbReference type="ARBA" id="ARBA00023012"/>
    </source>
</evidence>
<dbReference type="AlphaFoldDB" id="A0A149W1R7"/>
<name>A0A149W1R7_9PROT</name>
<evidence type="ECO:0000256" key="11">
    <source>
        <dbReference type="ARBA" id="ARBA00022741"/>
    </source>
</evidence>
<dbReference type="InterPro" id="IPR021766">
    <property type="entry name" value="PhoR_N"/>
</dbReference>
<dbReference type="EC" id="2.7.13.3" evidence="3"/>
<dbReference type="FunFam" id="3.30.565.10:FF:000006">
    <property type="entry name" value="Sensor histidine kinase WalK"/>
    <property type="match status" value="1"/>
</dbReference>
<evidence type="ECO:0000256" key="14">
    <source>
        <dbReference type="ARBA" id="ARBA00022989"/>
    </source>
</evidence>
<dbReference type="Pfam" id="PF13188">
    <property type="entry name" value="PAS_8"/>
    <property type="match status" value="1"/>
</dbReference>
<dbReference type="Pfam" id="PF02518">
    <property type="entry name" value="HATPase_c"/>
    <property type="match status" value="1"/>
</dbReference>
<dbReference type="InterPro" id="IPR014310">
    <property type="entry name" value="Sig_transdc_His_kinase_PhoR"/>
</dbReference>
<dbReference type="RefSeq" id="WP_062187196.1">
    <property type="nucleotide sequence ID" value="NZ_LRRD01000001.1"/>
</dbReference>
<keyword evidence="14 18" id="KW-1133">Transmembrane helix</keyword>
<organism evidence="20 21">
    <name type="scientific">Ferrovum myxofaciens</name>
    <dbReference type="NCBI Taxonomy" id="416213"/>
    <lineage>
        <taxon>Bacteria</taxon>
        <taxon>Pseudomonadati</taxon>
        <taxon>Pseudomonadota</taxon>
        <taxon>Betaproteobacteria</taxon>
        <taxon>Ferrovales</taxon>
        <taxon>Ferrovaceae</taxon>
        <taxon>Ferrovum</taxon>
    </lineage>
</organism>
<evidence type="ECO:0000256" key="7">
    <source>
        <dbReference type="ARBA" id="ARBA00022553"/>
    </source>
</evidence>
<dbReference type="CDD" id="cd00082">
    <property type="entry name" value="HisKA"/>
    <property type="match status" value="1"/>
</dbReference>
<dbReference type="STRING" id="1789004.FEMY_00340"/>